<accession>A0A2I0WCY8</accession>
<dbReference type="EMBL" id="KZ502741">
    <property type="protein sequence ID" value="PKU73502.1"/>
    <property type="molecule type" value="Genomic_DNA"/>
</dbReference>
<name>A0A2I0WCY8_9ASPA</name>
<sequence length="50" mass="5692">MNYATVLTIATLFLVSPISLIAYLFCSRSTVPRPLQPEHNIETRLNDEKN</sequence>
<protein>
    <submittedName>
        <fullName evidence="2">Uncharacterized protein</fullName>
    </submittedName>
</protein>
<evidence type="ECO:0000256" key="1">
    <source>
        <dbReference type="SAM" id="Phobius"/>
    </source>
</evidence>
<keyword evidence="3" id="KW-1185">Reference proteome</keyword>
<gene>
    <name evidence="2" type="ORF">MA16_Dca008066</name>
</gene>
<evidence type="ECO:0000313" key="2">
    <source>
        <dbReference type="EMBL" id="PKU73502.1"/>
    </source>
</evidence>
<feature type="transmembrane region" description="Helical" evidence="1">
    <location>
        <begin position="6"/>
        <end position="26"/>
    </location>
</feature>
<reference evidence="2 3" key="1">
    <citation type="journal article" date="2016" name="Sci. Rep.">
        <title>The Dendrobium catenatum Lindl. genome sequence provides insights into polysaccharide synthase, floral development and adaptive evolution.</title>
        <authorList>
            <person name="Zhang G.Q."/>
            <person name="Xu Q."/>
            <person name="Bian C."/>
            <person name="Tsai W.C."/>
            <person name="Yeh C.M."/>
            <person name="Liu K.W."/>
            <person name="Yoshida K."/>
            <person name="Zhang L.S."/>
            <person name="Chang S.B."/>
            <person name="Chen F."/>
            <person name="Shi Y."/>
            <person name="Su Y.Y."/>
            <person name="Zhang Y.Q."/>
            <person name="Chen L.J."/>
            <person name="Yin Y."/>
            <person name="Lin M."/>
            <person name="Huang H."/>
            <person name="Deng H."/>
            <person name="Wang Z.W."/>
            <person name="Zhu S.L."/>
            <person name="Zhao X."/>
            <person name="Deng C."/>
            <person name="Niu S.C."/>
            <person name="Huang J."/>
            <person name="Wang M."/>
            <person name="Liu G.H."/>
            <person name="Yang H.J."/>
            <person name="Xiao X.J."/>
            <person name="Hsiao Y.Y."/>
            <person name="Wu W.L."/>
            <person name="Chen Y.Y."/>
            <person name="Mitsuda N."/>
            <person name="Ohme-Takagi M."/>
            <person name="Luo Y.B."/>
            <person name="Van de Peer Y."/>
            <person name="Liu Z.J."/>
        </authorList>
    </citation>
    <scope>NUCLEOTIDE SEQUENCE [LARGE SCALE GENOMIC DNA]</scope>
    <source>
        <tissue evidence="2">The whole plant</tissue>
    </source>
</reference>
<proteinExistence type="predicted"/>
<keyword evidence="1" id="KW-0472">Membrane</keyword>
<keyword evidence="1" id="KW-0812">Transmembrane</keyword>
<organism evidence="2 3">
    <name type="scientific">Dendrobium catenatum</name>
    <dbReference type="NCBI Taxonomy" id="906689"/>
    <lineage>
        <taxon>Eukaryota</taxon>
        <taxon>Viridiplantae</taxon>
        <taxon>Streptophyta</taxon>
        <taxon>Embryophyta</taxon>
        <taxon>Tracheophyta</taxon>
        <taxon>Spermatophyta</taxon>
        <taxon>Magnoliopsida</taxon>
        <taxon>Liliopsida</taxon>
        <taxon>Asparagales</taxon>
        <taxon>Orchidaceae</taxon>
        <taxon>Epidendroideae</taxon>
        <taxon>Malaxideae</taxon>
        <taxon>Dendrobiinae</taxon>
        <taxon>Dendrobium</taxon>
    </lineage>
</organism>
<keyword evidence="1" id="KW-1133">Transmembrane helix</keyword>
<dbReference type="AlphaFoldDB" id="A0A2I0WCY8"/>
<dbReference type="Proteomes" id="UP000233837">
    <property type="component" value="Unassembled WGS sequence"/>
</dbReference>
<reference evidence="2 3" key="2">
    <citation type="journal article" date="2017" name="Nature">
        <title>The Apostasia genome and the evolution of orchids.</title>
        <authorList>
            <person name="Zhang G.Q."/>
            <person name="Liu K.W."/>
            <person name="Li Z."/>
            <person name="Lohaus R."/>
            <person name="Hsiao Y.Y."/>
            <person name="Niu S.C."/>
            <person name="Wang J.Y."/>
            <person name="Lin Y.C."/>
            <person name="Xu Q."/>
            <person name="Chen L.J."/>
            <person name="Yoshida K."/>
            <person name="Fujiwara S."/>
            <person name="Wang Z.W."/>
            <person name="Zhang Y.Q."/>
            <person name="Mitsuda N."/>
            <person name="Wang M."/>
            <person name="Liu G.H."/>
            <person name="Pecoraro L."/>
            <person name="Huang H.X."/>
            <person name="Xiao X.J."/>
            <person name="Lin M."/>
            <person name="Wu X.Y."/>
            <person name="Wu W.L."/>
            <person name="Chen Y.Y."/>
            <person name="Chang S.B."/>
            <person name="Sakamoto S."/>
            <person name="Ohme-Takagi M."/>
            <person name="Yagi M."/>
            <person name="Zeng S.J."/>
            <person name="Shen C.Y."/>
            <person name="Yeh C.M."/>
            <person name="Luo Y.B."/>
            <person name="Tsai W.C."/>
            <person name="Van de Peer Y."/>
            <person name="Liu Z.J."/>
        </authorList>
    </citation>
    <scope>NUCLEOTIDE SEQUENCE [LARGE SCALE GENOMIC DNA]</scope>
    <source>
        <tissue evidence="2">The whole plant</tissue>
    </source>
</reference>
<evidence type="ECO:0000313" key="3">
    <source>
        <dbReference type="Proteomes" id="UP000233837"/>
    </source>
</evidence>